<evidence type="ECO:0000313" key="4">
    <source>
        <dbReference type="EMBL" id="GAA4789262.1"/>
    </source>
</evidence>
<dbReference type="SMART" id="SM00014">
    <property type="entry name" value="acidPPc"/>
    <property type="match status" value="1"/>
</dbReference>
<dbReference type="Pfam" id="PF01569">
    <property type="entry name" value="PAP2"/>
    <property type="match status" value="1"/>
</dbReference>
<name>A0ABP9B4R0_9MICC</name>
<dbReference type="SUPFAM" id="SSF48317">
    <property type="entry name" value="Acid phosphatase/Vanadium-dependent haloperoxidase"/>
    <property type="match status" value="1"/>
</dbReference>
<evidence type="ECO:0000313" key="5">
    <source>
        <dbReference type="Proteomes" id="UP001500187"/>
    </source>
</evidence>
<comment type="caution">
    <text evidence="4">The sequence shown here is derived from an EMBL/GenBank/DDBJ whole genome shotgun (WGS) entry which is preliminary data.</text>
</comment>
<evidence type="ECO:0000256" key="1">
    <source>
        <dbReference type="SAM" id="MobiDB-lite"/>
    </source>
</evidence>
<keyword evidence="2" id="KW-1133">Transmembrane helix</keyword>
<feature type="transmembrane region" description="Helical" evidence="2">
    <location>
        <begin position="296"/>
        <end position="313"/>
    </location>
</feature>
<feature type="transmembrane region" description="Helical" evidence="2">
    <location>
        <begin position="424"/>
        <end position="448"/>
    </location>
</feature>
<evidence type="ECO:0000259" key="3">
    <source>
        <dbReference type="SMART" id="SM00014"/>
    </source>
</evidence>
<feature type="compositionally biased region" description="Polar residues" evidence="1">
    <location>
        <begin position="171"/>
        <end position="194"/>
    </location>
</feature>
<feature type="region of interest" description="Disordered" evidence="1">
    <location>
        <begin position="1"/>
        <end position="40"/>
    </location>
</feature>
<feature type="transmembrane region" description="Helical" evidence="2">
    <location>
        <begin position="270"/>
        <end position="289"/>
    </location>
</feature>
<feature type="transmembrane region" description="Helical" evidence="2">
    <location>
        <begin position="454"/>
        <end position="478"/>
    </location>
</feature>
<keyword evidence="5" id="KW-1185">Reference proteome</keyword>
<dbReference type="Gene3D" id="1.20.144.10">
    <property type="entry name" value="Phosphatidic acid phosphatase type 2/haloperoxidase"/>
    <property type="match status" value="1"/>
</dbReference>
<dbReference type="InterPro" id="IPR036938">
    <property type="entry name" value="PAP2/HPO_sf"/>
</dbReference>
<feature type="region of interest" description="Disordered" evidence="1">
    <location>
        <begin position="171"/>
        <end position="195"/>
    </location>
</feature>
<feature type="transmembrane region" description="Helical" evidence="2">
    <location>
        <begin position="386"/>
        <end position="404"/>
    </location>
</feature>
<evidence type="ECO:0000256" key="2">
    <source>
        <dbReference type="SAM" id="Phobius"/>
    </source>
</evidence>
<feature type="transmembrane region" description="Helical" evidence="2">
    <location>
        <begin position="333"/>
        <end position="352"/>
    </location>
</feature>
<keyword evidence="2" id="KW-0812">Transmembrane</keyword>
<feature type="transmembrane region" description="Helical" evidence="2">
    <location>
        <begin position="215"/>
        <end position="237"/>
    </location>
</feature>
<organism evidence="4 5">
    <name type="scientific">Rothia endophytica</name>
    <dbReference type="NCBI Taxonomy" id="1324766"/>
    <lineage>
        <taxon>Bacteria</taxon>
        <taxon>Bacillati</taxon>
        <taxon>Actinomycetota</taxon>
        <taxon>Actinomycetes</taxon>
        <taxon>Micrococcales</taxon>
        <taxon>Micrococcaceae</taxon>
        <taxon>Rothia</taxon>
    </lineage>
</organism>
<dbReference type="Proteomes" id="UP001500187">
    <property type="component" value="Unassembled WGS sequence"/>
</dbReference>
<feature type="transmembrane region" description="Helical" evidence="2">
    <location>
        <begin position="359"/>
        <end position="380"/>
    </location>
</feature>
<accession>A0ABP9B4R0</accession>
<sequence length="494" mass="53481">MGFTVNFEKRTDRAHAAPSEDATEVLSPSTYPQRGADHDATVVLPTRHYDRAENTDATVMLPVSGQGRPEASYKASAKTSHTADTKVLTDATEPLATTRPPSAGSRLLSSVAAQGKRTAERVKKERSARKAEKAQKMSDKSASAPIVPGTQQFTPPAAQYNLGKLMFGGRMSNQQSPSYSSQVAPATSAENSPSGRLHMLTPSHLRQTRPSLWTLLQHFFAAGTMLFLLIAAVVFFITTPAGQQLDETSFQEFSYRFMLYTQQTSSLLDMIPAAAGVIAAVGILFVLIWKHRFVPALVGLGMAIGANITTQLLKNYFIVKPNLGIQEATINSAPSGHTTFAAAAGLALFLASPKRFRPTVALFSMVFTVAAGYSTVVNGWHRPSDVVAAILVTGMWGILGLIILRFMRSEELDMSDTQRSGLILVPLLTITGFFVGFCAFSLYCVTWFNPIPGSSFVAAICMIAAVAALTTSMLIALLRPQNKQRSAYRKVWVY</sequence>
<protein>
    <recommendedName>
        <fullName evidence="3">Phosphatidic acid phosphatase type 2/haloperoxidase domain-containing protein</fullName>
    </recommendedName>
</protein>
<proteinExistence type="predicted"/>
<keyword evidence="2" id="KW-0472">Membrane</keyword>
<reference evidence="5" key="1">
    <citation type="journal article" date="2019" name="Int. J. Syst. Evol. Microbiol.">
        <title>The Global Catalogue of Microorganisms (GCM) 10K type strain sequencing project: providing services to taxonomists for standard genome sequencing and annotation.</title>
        <authorList>
            <consortium name="The Broad Institute Genomics Platform"/>
            <consortium name="The Broad Institute Genome Sequencing Center for Infectious Disease"/>
            <person name="Wu L."/>
            <person name="Ma J."/>
        </authorList>
    </citation>
    <scope>NUCLEOTIDE SEQUENCE [LARGE SCALE GENOMIC DNA]</scope>
    <source>
        <strain evidence="5">JCM 18541</strain>
    </source>
</reference>
<dbReference type="EMBL" id="BAABKP010000001">
    <property type="protein sequence ID" value="GAA4789262.1"/>
    <property type="molecule type" value="Genomic_DNA"/>
</dbReference>
<gene>
    <name evidence="4" type="ORF">GCM10023352_03890</name>
</gene>
<feature type="region of interest" description="Disordered" evidence="1">
    <location>
        <begin position="62"/>
        <end position="153"/>
    </location>
</feature>
<dbReference type="InterPro" id="IPR000326">
    <property type="entry name" value="PAP2/HPO"/>
</dbReference>
<feature type="domain" description="Phosphatidic acid phosphatase type 2/haloperoxidase" evidence="3">
    <location>
        <begin position="295"/>
        <end position="401"/>
    </location>
</feature>
<feature type="compositionally biased region" description="Basic and acidic residues" evidence="1">
    <location>
        <begin position="117"/>
        <end position="139"/>
    </location>
</feature>